<evidence type="ECO:0000313" key="8">
    <source>
        <dbReference type="Proteomes" id="UP000054874"/>
    </source>
</evidence>
<feature type="transmembrane region" description="Helical" evidence="6">
    <location>
        <begin position="95"/>
        <end position="111"/>
    </location>
</feature>
<feature type="transmembrane region" description="Helical" evidence="6">
    <location>
        <begin position="6"/>
        <end position="25"/>
    </location>
</feature>
<feature type="transmembrane region" description="Helical" evidence="6">
    <location>
        <begin position="297"/>
        <end position="321"/>
    </location>
</feature>
<dbReference type="Proteomes" id="UP000054874">
    <property type="component" value="Unassembled WGS sequence"/>
</dbReference>
<feature type="transmembrane region" description="Helical" evidence="6">
    <location>
        <begin position="376"/>
        <end position="398"/>
    </location>
</feature>
<dbReference type="GO" id="GO:0005886">
    <property type="term" value="C:plasma membrane"/>
    <property type="evidence" value="ECO:0007669"/>
    <property type="project" value="TreeGrafter"/>
</dbReference>
<accession>A0A0V8QGG4</accession>
<comment type="subcellular location">
    <subcellularLocation>
        <location evidence="1">Membrane</location>
        <topology evidence="1">Multi-pass membrane protein</topology>
    </subcellularLocation>
</comment>
<feature type="transmembrane region" description="Helical" evidence="6">
    <location>
        <begin position="191"/>
        <end position="209"/>
    </location>
</feature>
<sequence>MENLIIQLSKYIIIILFAIYTLYCFTVFRGRDKERQKRIYRKQQVLMYLIHLICHLLLFLNTQDTQLLIYYGLEVVFFATSAFVYRFVYRNLSRLVFNNMQMLLAISFIMLARLEPALAKRQLFMAAAGLLICLVVPFLIEKFRYIDRLGWLYAVLGLICLLSVFIPGVGIEKYGASNWIKLGPVTLQPSEFVKIIFVFFIAALLAKSTEFKEVAKITVLAAAYVLVLVLERDLGGAFIFFVTYMCVLYAATSQPMYTVAGVGAFSIVSVVAYQLFSHVRVRVQAFLDPWSDIDTGGYQVASSLFAIGTGGWFGMGLGKGLPMSIPVRESDFIFSAISEEMGGIFAVCMILVCLSCFIMFVNIAMKMRRTFYKLTALGLSVIYIFQVFLTIGGAIKFIPSTGVTLPLVSYGGSSVLSTVLLFSIIQGMYVLNQDEVRRNEER</sequence>
<keyword evidence="5 6" id="KW-0472">Membrane</keyword>
<organism evidence="7 8">
    <name type="scientific">Acetivibrio ethanolgignens</name>
    <dbReference type="NCBI Taxonomy" id="290052"/>
    <lineage>
        <taxon>Bacteria</taxon>
        <taxon>Bacillati</taxon>
        <taxon>Bacillota</taxon>
        <taxon>Clostridia</taxon>
        <taxon>Eubacteriales</taxon>
        <taxon>Oscillospiraceae</taxon>
        <taxon>Acetivibrio</taxon>
    </lineage>
</organism>
<dbReference type="GO" id="GO:0015648">
    <property type="term" value="F:lipid-linked peptidoglycan transporter activity"/>
    <property type="evidence" value="ECO:0007669"/>
    <property type="project" value="TreeGrafter"/>
</dbReference>
<evidence type="ECO:0000256" key="4">
    <source>
        <dbReference type="ARBA" id="ARBA00022989"/>
    </source>
</evidence>
<dbReference type="PANTHER" id="PTHR30474">
    <property type="entry name" value="CELL CYCLE PROTEIN"/>
    <property type="match status" value="1"/>
</dbReference>
<feature type="transmembrane region" description="Helical" evidence="6">
    <location>
        <begin position="341"/>
        <end position="364"/>
    </location>
</feature>
<feature type="transmembrane region" description="Helical" evidence="6">
    <location>
        <begin position="410"/>
        <end position="432"/>
    </location>
</feature>
<evidence type="ECO:0000256" key="5">
    <source>
        <dbReference type="ARBA" id="ARBA00023136"/>
    </source>
</evidence>
<dbReference type="RefSeq" id="WP_058352226.1">
    <property type="nucleotide sequence ID" value="NZ_CABMMD010000113.1"/>
</dbReference>
<evidence type="ECO:0000256" key="3">
    <source>
        <dbReference type="ARBA" id="ARBA00022960"/>
    </source>
</evidence>
<keyword evidence="2 6" id="KW-0812">Transmembrane</keyword>
<evidence type="ECO:0000256" key="1">
    <source>
        <dbReference type="ARBA" id="ARBA00004141"/>
    </source>
</evidence>
<gene>
    <name evidence="7" type="ORF">ASU35_08390</name>
</gene>
<dbReference type="PANTHER" id="PTHR30474:SF3">
    <property type="entry name" value="PEPTIDOGLYCAN GLYCOSYLTRANSFERASE RODA"/>
    <property type="match status" value="1"/>
</dbReference>
<comment type="caution">
    <text evidence="7">The sequence shown here is derived from an EMBL/GenBank/DDBJ whole genome shotgun (WGS) entry which is preliminary data.</text>
</comment>
<feature type="transmembrane region" description="Helical" evidence="6">
    <location>
        <begin position="221"/>
        <end position="250"/>
    </location>
</feature>
<evidence type="ECO:0000256" key="6">
    <source>
        <dbReference type="SAM" id="Phobius"/>
    </source>
</evidence>
<protein>
    <submittedName>
        <fullName evidence="7">Cell division protein FtsW</fullName>
    </submittedName>
</protein>
<keyword evidence="3" id="KW-0133">Cell shape</keyword>
<feature type="transmembrane region" description="Helical" evidence="6">
    <location>
        <begin position="45"/>
        <end position="62"/>
    </location>
</feature>
<feature type="transmembrane region" description="Helical" evidence="6">
    <location>
        <begin position="152"/>
        <end position="171"/>
    </location>
</feature>
<evidence type="ECO:0000313" key="7">
    <source>
        <dbReference type="EMBL" id="KSV59518.1"/>
    </source>
</evidence>
<keyword evidence="7" id="KW-0132">Cell division</keyword>
<feature type="transmembrane region" description="Helical" evidence="6">
    <location>
        <begin position="256"/>
        <end position="276"/>
    </location>
</feature>
<dbReference type="InterPro" id="IPR001182">
    <property type="entry name" value="FtsW/RodA"/>
</dbReference>
<dbReference type="AlphaFoldDB" id="A0A0V8QGG4"/>
<dbReference type="GO" id="GO:0008360">
    <property type="term" value="P:regulation of cell shape"/>
    <property type="evidence" value="ECO:0007669"/>
    <property type="project" value="UniProtKB-KW"/>
</dbReference>
<evidence type="ECO:0000256" key="2">
    <source>
        <dbReference type="ARBA" id="ARBA00022692"/>
    </source>
</evidence>
<dbReference type="GO" id="GO:0032153">
    <property type="term" value="C:cell division site"/>
    <property type="evidence" value="ECO:0007669"/>
    <property type="project" value="TreeGrafter"/>
</dbReference>
<proteinExistence type="predicted"/>
<feature type="transmembrane region" description="Helical" evidence="6">
    <location>
        <begin position="68"/>
        <end position="88"/>
    </location>
</feature>
<dbReference type="Pfam" id="PF01098">
    <property type="entry name" value="FTSW_RODA_SPOVE"/>
    <property type="match status" value="1"/>
</dbReference>
<keyword evidence="4 6" id="KW-1133">Transmembrane helix</keyword>
<reference evidence="7 8" key="1">
    <citation type="submission" date="2015-11" db="EMBL/GenBank/DDBJ databases">
        <title>Butyribacter intestini gen. nov., sp. nov., a butyric acid-producing bacterium of the family Lachnospiraceae isolated from the human faeces.</title>
        <authorList>
            <person name="Zou Y."/>
            <person name="Xue W."/>
            <person name="Luo G."/>
            <person name="Lv M."/>
        </authorList>
    </citation>
    <scope>NUCLEOTIDE SEQUENCE [LARGE SCALE GENOMIC DNA]</scope>
    <source>
        <strain evidence="7 8">ACET-33324</strain>
    </source>
</reference>
<feature type="transmembrane region" description="Helical" evidence="6">
    <location>
        <begin position="123"/>
        <end position="140"/>
    </location>
</feature>
<keyword evidence="7" id="KW-0131">Cell cycle</keyword>
<dbReference type="STRING" id="290052.ASU35_08390"/>
<dbReference type="OrthoDB" id="9812661at2"/>
<name>A0A0V8QGG4_9FIRM</name>
<dbReference type="EMBL" id="LNAM01000113">
    <property type="protein sequence ID" value="KSV59518.1"/>
    <property type="molecule type" value="Genomic_DNA"/>
</dbReference>
<keyword evidence="8" id="KW-1185">Reference proteome</keyword>
<dbReference type="GO" id="GO:0051301">
    <property type="term" value="P:cell division"/>
    <property type="evidence" value="ECO:0007669"/>
    <property type="project" value="UniProtKB-KW"/>
</dbReference>